<gene>
    <name evidence="2" type="ORF">2L372D_205</name>
</gene>
<name>A0A4Y5TYL8_9CAUD</name>
<keyword evidence="3" id="KW-1185">Reference proteome</keyword>
<evidence type="ECO:0000313" key="2">
    <source>
        <dbReference type="EMBL" id="QDB74119.1"/>
    </source>
</evidence>
<dbReference type="EMBL" id="MK804893">
    <property type="protein sequence ID" value="QDB74119.1"/>
    <property type="molecule type" value="Genomic_DNA"/>
</dbReference>
<dbReference type="Proteomes" id="UP000316128">
    <property type="component" value="Segment"/>
</dbReference>
<feature type="coiled-coil region" evidence="1">
    <location>
        <begin position="72"/>
        <end position="113"/>
    </location>
</feature>
<evidence type="ECO:0000256" key="1">
    <source>
        <dbReference type="SAM" id="Coils"/>
    </source>
</evidence>
<evidence type="ECO:0000313" key="3">
    <source>
        <dbReference type="Proteomes" id="UP000316128"/>
    </source>
</evidence>
<reference evidence="2 3" key="1">
    <citation type="submission" date="2019-04" db="EMBL/GenBank/DDBJ databases">
        <title>Nine Novel Phages from a Plateau Lake in Southwest China Provide Insights into Aeromonas Phage Diversity.</title>
        <authorList>
            <person name="Xiao W."/>
            <person name="Bai M."/>
            <person name="Wang Y."/>
            <person name="Cui X."/>
        </authorList>
    </citation>
    <scope>NUCLEOTIDE SEQUENCE [LARGE SCALE GENOMIC DNA]</scope>
</reference>
<proteinExistence type="predicted"/>
<accession>A0A4Y5TYL8</accession>
<protein>
    <submittedName>
        <fullName evidence="2">Uncharacterized protein</fullName>
    </submittedName>
</protein>
<keyword evidence="1" id="KW-0175">Coiled coil</keyword>
<sequence length="133" mass="15956">MNLFKNDGQINYEDLGDIIWTLRNHSINKRPPNDNIPNHMMVAHERHLALLKQAIEMIRFDYQRESYLWYKLNREENRNDKLEEIIKDLTEDKDKLKSEVKTLKEKIQEAQVTAGLFIQSVKDKLPSWFSKEK</sequence>
<organism evidence="2 3">
    <name type="scientific">Aeromonas phage 2L372D</name>
    <dbReference type="NCBI Taxonomy" id="2588097"/>
    <lineage>
        <taxon>Viruses</taxon>
        <taxon>Duplodnaviria</taxon>
        <taxon>Heunggongvirae</taxon>
        <taxon>Uroviricota</taxon>
        <taxon>Caudoviricetes</taxon>
        <taxon>Plateaulakevirus</taxon>
        <taxon>Plateaulakevirus pv2L372D</taxon>
    </lineage>
</organism>